<evidence type="ECO:0000256" key="2">
    <source>
        <dbReference type="ARBA" id="ARBA00023125"/>
    </source>
</evidence>
<dbReference type="Pfam" id="PF00440">
    <property type="entry name" value="TetR_N"/>
    <property type="match status" value="1"/>
</dbReference>
<feature type="domain" description="HTH tetR-type" evidence="5">
    <location>
        <begin position="14"/>
        <end position="74"/>
    </location>
</feature>
<dbReference type="InterPro" id="IPR036271">
    <property type="entry name" value="Tet_transcr_reg_TetR-rel_C_sf"/>
</dbReference>
<dbReference type="EMBL" id="JAGINU010000001">
    <property type="protein sequence ID" value="MBP2367399.1"/>
    <property type="molecule type" value="Genomic_DNA"/>
</dbReference>
<keyword evidence="2 4" id="KW-0238">DNA-binding</keyword>
<proteinExistence type="predicted"/>
<dbReference type="SUPFAM" id="SSF46689">
    <property type="entry name" value="Homeodomain-like"/>
    <property type="match status" value="1"/>
</dbReference>
<comment type="caution">
    <text evidence="6">The sequence shown here is derived from an EMBL/GenBank/DDBJ whole genome shotgun (WGS) entry which is preliminary data.</text>
</comment>
<evidence type="ECO:0000256" key="4">
    <source>
        <dbReference type="PROSITE-ProRule" id="PRU00335"/>
    </source>
</evidence>
<keyword evidence="7" id="KW-1185">Reference proteome</keyword>
<feature type="DNA-binding region" description="H-T-H motif" evidence="4">
    <location>
        <begin position="37"/>
        <end position="56"/>
    </location>
</feature>
<dbReference type="PROSITE" id="PS50977">
    <property type="entry name" value="HTH_TETR_2"/>
    <property type="match status" value="1"/>
</dbReference>
<dbReference type="InterPro" id="IPR001647">
    <property type="entry name" value="HTH_TetR"/>
</dbReference>
<dbReference type="RefSeq" id="WP_210027532.1">
    <property type="nucleotide sequence ID" value="NZ_JAGINU010000001.1"/>
</dbReference>
<sequence length="224" mass="24211">MKTSARRSRGEQVGLTRAAVVAAAESVAERSGLAELSLRAVATELGVSATAIYNHVRDRDDLLDAVADAFVAREVLAQLPGGMEPLERVRLVAHRLHRAGIEHPGLLTAIVGYLPEQSPSAQVDCTQLMLTDLEAAGAPPERAVVLYRAILMLCAGEAIAYANHHRPRATSIAERYERHASLGRYTELGNYLRSAASPDWDRGFEQELDLVLRELGPPTSGEGL</sequence>
<evidence type="ECO:0000313" key="6">
    <source>
        <dbReference type="EMBL" id="MBP2367399.1"/>
    </source>
</evidence>
<evidence type="ECO:0000256" key="3">
    <source>
        <dbReference type="ARBA" id="ARBA00023163"/>
    </source>
</evidence>
<keyword evidence="3" id="KW-0804">Transcription</keyword>
<evidence type="ECO:0000259" key="5">
    <source>
        <dbReference type="PROSITE" id="PS50977"/>
    </source>
</evidence>
<name>A0ABS4VU09_9PSEU</name>
<evidence type="ECO:0000313" key="7">
    <source>
        <dbReference type="Proteomes" id="UP001519295"/>
    </source>
</evidence>
<dbReference type="InterPro" id="IPR009057">
    <property type="entry name" value="Homeodomain-like_sf"/>
</dbReference>
<accession>A0ABS4VU09</accession>
<dbReference type="SUPFAM" id="SSF48498">
    <property type="entry name" value="Tetracyclin repressor-like, C-terminal domain"/>
    <property type="match status" value="1"/>
</dbReference>
<dbReference type="InterPro" id="IPR050109">
    <property type="entry name" value="HTH-type_TetR-like_transc_reg"/>
</dbReference>
<dbReference type="PANTHER" id="PTHR30055">
    <property type="entry name" value="HTH-TYPE TRANSCRIPTIONAL REGULATOR RUTR"/>
    <property type="match status" value="1"/>
</dbReference>
<dbReference type="Proteomes" id="UP001519295">
    <property type="component" value="Unassembled WGS sequence"/>
</dbReference>
<organism evidence="6 7">
    <name type="scientific">Pseudonocardia parietis</name>
    <dbReference type="NCBI Taxonomy" id="570936"/>
    <lineage>
        <taxon>Bacteria</taxon>
        <taxon>Bacillati</taxon>
        <taxon>Actinomycetota</taxon>
        <taxon>Actinomycetes</taxon>
        <taxon>Pseudonocardiales</taxon>
        <taxon>Pseudonocardiaceae</taxon>
        <taxon>Pseudonocardia</taxon>
    </lineage>
</organism>
<gene>
    <name evidence="6" type="ORF">JOF36_003095</name>
</gene>
<reference evidence="6 7" key="1">
    <citation type="submission" date="2021-03" db="EMBL/GenBank/DDBJ databases">
        <title>Sequencing the genomes of 1000 actinobacteria strains.</title>
        <authorList>
            <person name="Klenk H.-P."/>
        </authorList>
    </citation>
    <scope>NUCLEOTIDE SEQUENCE [LARGE SCALE GENOMIC DNA]</scope>
    <source>
        <strain evidence="6 7">DSM 45256</strain>
    </source>
</reference>
<dbReference type="PANTHER" id="PTHR30055:SF151">
    <property type="entry name" value="TRANSCRIPTIONAL REGULATORY PROTEIN"/>
    <property type="match status" value="1"/>
</dbReference>
<evidence type="ECO:0000256" key="1">
    <source>
        <dbReference type="ARBA" id="ARBA00023015"/>
    </source>
</evidence>
<protein>
    <submittedName>
        <fullName evidence="6">AcrR family transcriptional regulator</fullName>
    </submittedName>
</protein>
<keyword evidence="1" id="KW-0805">Transcription regulation</keyword>
<dbReference type="Gene3D" id="1.10.357.10">
    <property type="entry name" value="Tetracycline Repressor, domain 2"/>
    <property type="match status" value="1"/>
</dbReference>